<feature type="coiled-coil region" evidence="7">
    <location>
        <begin position="298"/>
        <end position="339"/>
    </location>
</feature>
<dbReference type="Proteomes" id="UP000295758">
    <property type="component" value="Unassembled WGS sequence"/>
</dbReference>
<feature type="coiled-coil region" evidence="7">
    <location>
        <begin position="197"/>
        <end position="242"/>
    </location>
</feature>
<accession>A0A1G8MZV7</accession>
<comment type="similarity">
    <text evidence="2">Belongs to the CpsC/CapA family.</text>
</comment>
<keyword evidence="7" id="KW-0175">Coiled coil</keyword>
<dbReference type="GO" id="GO:0004713">
    <property type="term" value="F:protein tyrosine kinase activity"/>
    <property type="evidence" value="ECO:0007669"/>
    <property type="project" value="TreeGrafter"/>
</dbReference>
<evidence type="ECO:0000259" key="9">
    <source>
        <dbReference type="Pfam" id="PF02706"/>
    </source>
</evidence>
<evidence type="ECO:0000256" key="8">
    <source>
        <dbReference type="SAM" id="Phobius"/>
    </source>
</evidence>
<dbReference type="RefSeq" id="WP_089716914.1">
    <property type="nucleotide sequence ID" value="NZ_FNEH01000013.1"/>
</dbReference>
<feature type="transmembrane region" description="Helical" evidence="8">
    <location>
        <begin position="387"/>
        <end position="406"/>
    </location>
</feature>
<keyword evidence="6 8" id="KW-0472">Membrane</keyword>
<evidence type="ECO:0000256" key="5">
    <source>
        <dbReference type="ARBA" id="ARBA00022989"/>
    </source>
</evidence>
<dbReference type="EMBL" id="FNEH01000013">
    <property type="protein sequence ID" value="SDI72880.1"/>
    <property type="molecule type" value="Genomic_DNA"/>
</dbReference>
<evidence type="ECO:0000256" key="4">
    <source>
        <dbReference type="ARBA" id="ARBA00022692"/>
    </source>
</evidence>
<protein>
    <submittedName>
        <fullName evidence="10">Uncharacterized protein involved in exopolysaccharide biosynthesis</fullName>
    </submittedName>
</protein>
<keyword evidence="4 8" id="KW-0812">Transmembrane</keyword>
<keyword evidence="5 8" id="KW-1133">Transmembrane helix</keyword>
<dbReference type="EMBL" id="SOAA01000003">
    <property type="protein sequence ID" value="TDS33903.1"/>
    <property type="molecule type" value="Genomic_DNA"/>
</dbReference>
<evidence type="ECO:0000313" key="12">
    <source>
        <dbReference type="Proteomes" id="UP000198945"/>
    </source>
</evidence>
<evidence type="ECO:0000256" key="1">
    <source>
        <dbReference type="ARBA" id="ARBA00004651"/>
    </source>
</evidence>
<dbReference type="PANTHER" id="PTHR32309:SF13">
    <property type="entry name" value="FERRIC ENTEROBACTIN TRANSPORT PROTEIN FEPE"/>
    <property type="match status" value="1"/>
</dbReference>
<evidence type="ECO:0000256" key="2">
    <source>
        <dbReference type="ARBA" id="ARBA00006683"/>
    </source>
</evidence>
<dbReference type="InterPro" id="IPR003856">
    <property type="entry name" value="LPS_length_determ_N"/>
</dbReference>
<dbReference type="Pfam" id="PF02706">
    <property type="entry name" value="Wzz"/>
    <property type="match status" value="1"/>
</dbReference>
<evidence type="ECO:0000313" key="10">
    <source>
        <dbReference type="EMBL" id="SDI72880.1"/>
    </source>
</evidence>
<evidence type="ECO:0000313" key="11">
    <source>
        <dbReference type="EMBL" id="TDS33903.1"/>
    </source>
</evidence>
<keyword evidence="3" id="KW-1003">Cell membrane</keyword>
<gene>
    <name evidence="11" type="ORF">BY453_10359</name>
    <name evidence="10" type="ORF">SAMN04515654_1139</name>
</gene>
<proteinExistence type="inferred from homology"/>
<dbReference type="GO" id="GO:0005886">
    <property type="term" value="C:plasma membrane"/>
    <property type="evidence" value="ECO:0007669"/>
    <property type="project" value="UniProtKB-SubCell"/>
</dbReference>
<dbReference type="AlphaFoldDB" id="A0A1G8MZV7"/>
<name>A0A1G8MZV7_9FIRM</name>
<dbReference type="InterPro" id="IPR050445">
    <property type="entry name" value="Bact_polysacc_biosynth/exp"/>
</dbReference>
<evidence type="ECO:0000256" key="6">
    <source>
        <dbReference type="ARBA" id="ARBA00023136"/>
    </source>
</evidence>
<reference evidence="10 12" key="1">
    <citation type="submission" date="2016-10" db="EMBL/GenBank/DDBJ databases">
        <authorList>
            <person name="de Groot N.N."/>
        </authorList>
    </citation>
    <scope>NUCLEOTIDE SEQUENCE [LARGE SCALE GENOMIC DNA]</scope>
    <source>
        <strain evidence="10 12">WG7</strain>
    </source>
</reference>
<organism evidence="10 12">
    <name type="scientific">Halanaerobium congolense</name>
    <dbReference type="NCBI Taxonomy" id="54121"/>
    <lineage>
        <taxon>Bacteria</taxon>
        <taxon>Bacillati</taxon>
        <taxon>Bacillota</taxon>
        <taxon>Clostridia</taxon>
        <taxon>Halanaerobiales</taxon>
        <taxon>Halanaerobiaceae</taxon>
        <taxon>Halanaerobium</taxon>
    </lineage>
</organism>
<evidence type="ECO:0000313" key="13">
    <source>
        <dbReference type="Proteomes" id="UP000295758"/>
    </source>
</evidence>
<evidence type="ECO:0000256" key="7">
    <source>
        <dbReference type="SAM" id="Coils"/>
    </source>
</evidence>
<feature type="domain" description="Polysaccharide chain length determinant N-terminal" evidence="9">
    <location>
        <begin position="17"/>
        <end position="93"/>
    </location>
</feature>
<dbReference type="PANTHER" id="PTHR32309">
    <property type="entry name" value="TYROSINE-PROTEIN KINASE"/>
    <property type="match status" value="1"/>
</dbReference>
<reference evidence="11 13" key="2">
    <citation type="submission" date="2019-03" db="EMBL/GenBank/DDBJ databases">
        <title>Deep subsurface shale carbon reservoir microbial communities from Ohio and West Virginia, USA.</title>
        <authorList>
            <person name="Wrighton K."/>
        </authorList>
    </citation>
    <scope>NUCLEOTIDE SEQUENCE [LARGE SCALE GENOMIC DNA]</scope>
    <source>
        <strain evidence="11 13">UTICA-S4D12</strain>
    </source>
</reference>
<feature type="transmembrane region" description="Helical" evidence="8">
    <location>
        <begin position="32"/>
        <end position="53"/>
    </location>
</feature>
<sequence length="413" mass="48062">MSQEFGNNGPEYYDEYEIDLREYIILLWNNKLFIGAIVVLAVIAAFVISSFVLSPQYESEANIIAPNFQLLNGNVVSNEDYIAVLTGDMVMKEILDIVNQERSKDNEIKIQGLLDRLNYSMSENTDQINFKFNFNDPEKTQSILKQWINIFINRVEEFLVNENNSYYKNIENKANADYKKYQTALEKLTNFGSENNLNFLRKNLDNKESKVIKLNLNIMDLKNVLEAEKKELEYITSRLENTERYLVRKNLISDEFLQKLQAVNSQTSLINLLNTEEEFLNPEFENLINREINLSTRITSKENNLENYIEDREKLNQEISELQKKISVLSKEKIIIQDELTNSEKSYNISNEKIRSLDQALAEREFNFIVLSTPNLPEDPVSPNTKLNVAIAAVLGLMLAVFIVFFKEFMKEE</sequence>
<evidence type="ECO:0000256" key="3">
    <source>
        <dbReference type="ARBA" id="ARBA00022475"/>
    </source>
</evidence>
<comment type="subcellular location">
    <subcellularLocation>
        <location evidence="1">Cell membrane</location>
        <topology evidence="1">Multi-pass membrane protein</topology>
    </subcellularLocation>
</comment>
<dbReference type="Proteomes" id="UP000198945">
    <property type="component" value="Unassembled WGS sequence"/>
</dbReference>